<keyword evidence="1 10" id="KW-1003">Cell membrane</keyword>
<evidence type="ECO:0000256" key="1">
    <source>
        <dbReference type="ARBA" id="ARBA00022475"/>
    </source>
</evidence>
<keyword evidence="3 10" id="KW-0328">Glycosyltransferase</keyword>
<dbReference type="Pfam" id="PF04101">
    <property type="entry name" value="Glyco_tran_28_C"/>
    <property type="match status" value="1"/>
</dbReference>
<organism evidence="13 14">
    <name type="scientific">Sutcliffiella cohnii</name>
    <dbReference type="NCBI Taxonomy" id="33932"/>
    <lineage>
        <taxon>Bacteria</taxon>
        <taxon>Bacillati</taxon>
        <taxon>Bacillota</taxon>
        <taxon>Bacilli</taxon>
        <taxon>Bacillales</taxon>
        <taxon>Bacillaceae</taxon>
        <taxon>Sutcliffiella</taxon>
    </lineage>
</organism>
<evidence type="ECO:0000256" key="2">
    <source>
        <dbReference type="ARBA" id="ARBA00022618"/>
    </source>
</evidence>
<evidence type="ECO:0000256" key="9">
    <source>
        <dbReference type="ARBA" id="ARBA00023316"/>
    </source>
</evidence>
<evidence type="ECO:0000259" key="11">
    <source>
        <dbReference type="Pfam" id="PF03033"/>
    </source>
</evidence>
<evidence type="ECO:0000256" key="6">
    <source>
        <dbReference type="ARBA" id="ARBA00022984"/>
    </source>
</evidence>
<reference evidence="13 14" key="1">
    <citation type="submission" date="2016-12" db="EMBL/GenBank/DDBJ databases">
        <title>The whole genome sequencing and assembly of Bacillus cohnii DSM 6307T strain.</title>
        <authorList>
            <person name="Lee Y.-J."/>
            <person name="Yi H."/>
            <person name="Bahn Y.-S."/>
            <person name="Kim J.F."/>
            <person name="Lee D.-W."/>
        </authorList>
    </citation>
    <scope>NUCLEOTIDE SEQUENCE [LARGE SCALE GENOMIC DNA]</scope>
    <source>
        <strain evidence="13 14">DSM 6307</strain>
    </source>
</reference>
<name>A0A223KSQ2_9BACI</name>
<evidence type="ECO:0000313" key="13">
    <source>
        <dbReference type="EMBL" id="AST92532.1"/>
    </source>
</evidence>
<dbReference type="EMBL" id="CP018866">
    <property type="protein sequence ID" value="AST92532.1"/>
    <property type="molecule type" value="Genomic_DNA"/>
</dbReference>
<dbReference type="GO" id="GO:0051301">
    <property type="term" value="P:cell division"/>
    <property type="evidence" value="ECO:0007669"/>
    <property type="project" value="UniProtKB-KW"/>
</dbReference>
<keyword evidence="2 10" id="KW-0132">Cell division</keyword>
<feature type="domain" description="Glycosyltransferase family 28 N-terminal" evidence="11">
    <location>
        <begin position="6"/>
        <end position="143"/>
    </location>
</feature>
<dbReference type="GO" id="GO:0008360">
    <property type="term" value="P:regulation of cell shape"/>
    <property type="evidence" value="ECO:0007669"/>
    <property type="project" value="UniProtKB-KW"/>
</dbReference>
<gene>
    <name evidence="10" type="primary">murG</name>
    <name evidence="13" type="ORF">BC6307_15150</name>
</gene>
<dbReference type="KEGG" id="bcoh:BC6307_15150"/>
<dbReference type="Pfam" id="PF03033">
    <property type="entry name" value="Glyco_transf_28"/>
    <property type="match status" value="1"/>
</dbReference>
<proteinExistence type="inferred from homology"/>
<accession>A0A223KSQ2</accession>
<comment type="pathway">
    <text evidence="10">Cell wall biogenesis; peptidoglycan biosynthesis.</text>
</comment>
<evidence type="ECO:0000256" key="5">
    <source>
        <dbReference type="ARBA" id="ARBA00022960"/>
    </source>
</evidence>
<dbReference type="AlphaFoldDB" id="A0A223KSQ2"/>
<comment type="catalytic activity">
    <reaction evidence="10">
        <text>di-trans,octa-cis-undecaprenyl diphospho-N-acetyl-alpha-D-muramoyl-L-alanyl-D-glutamyl-meso-2,6-diaminopimeloyl-D-alanyl-D-alanine + UDP-N-acetyl-alpha-D-glucosamine = di-trans,octa-cis-undecaprenyl diphospho-[N-acetyl-alpha-D-glucosaminyl-(1-&gt;4)]-N-acetyl-alpha-D-muramoyl-L-alanyl-D-glutamyl-meso-2,6-diaminopimeloyl-D-alanyl-D-alanine + UDP + H(+)</text>
        <dbReference type="Rhea" id="RHEA:31227"/>
        <dbReference type="ChEBI" id="CHEBI:15378"/>
        <dbReference type="ChEBI" id="CHEBI:57705"/>
        <dbReference type="ChEBI" id="CHEBI:58223"/>
        <dbReference type="ChEBI" id="CHEBI:61387"/>
        <dbReference type="ChEBI" id="CHEBI:61388"/>
        <dbReference type="EC" id="2.4.1.227"/>
    </reaction>
</comment>
<dbReference type="CDD" id="cd03785">
    <property type="entry name" value="GT28_MurG"/>
    <property type="match status" value="1"/>
</dbReference>
<evidence type="ECO:0000256" key="4">
    <source>
        <dbReference type="ARBA" id="ARBA00022679"/>
    </source>
</evidence>
<dbReference type="UniPathway" id="UPA00219"/>
<keyword evidence="4 10" id="KW-0808">Transferase</keyword>
<feature type="domain" description="Glycosyl transferase family 28 C-terminal" evidence="12">
    <location>
        <begin position="189"/>
        <end position="348"/>
    </location>
</feature>
<evidence type="ECO:0000256" key="7">
    <source>
        <dbReference type="ARBA" id="ARBA00023136"/>
    </source>
</evidence>
<comment type="subcellular location">
    <subcellularLocation>
        <location evidence="10">Cell membrane</location>
        <topology evidence="10">Peripheral membrane protein</topology>
        <orientation evidence="10">Cytoplasmic side</orientation>
    </subcellularLocation>
</comment>
<dbReference type="InterPro" id="IPR007235">
    <property type="entry name" value="Glyco_trans_28_C"/>
</dbReference>
<sequence>MANKKIVFTGGGTAGHVTPNIAIMNPLRESGWDITYIGSKNGIEKEIVEKENVPFYGISSGKLRRYFDWKNFSDPFRILKGVGEAYSILRKLRPVVVFSKGGFVTVPVVMAAKLLKIPVIIHESDITPGLANKIATKFATRIFVTFEETAKYFPLEKVLHTGSPIRKELFEGNKVEGKAILGLHENKPIITIMGGSLGARKINETIRESLDILTNSYQIVHLTGKGNVDESLMHVRGYKQFEYISSELPDVLAATDFVISRAGANSIFEFLALRIPMLLIPLSKNASRGDQILNAKSFRKKGYAQVLMEEELTKESLLLNLDSLVSKSEVFLHAMEQTSTQNTVDLIVDEITYYSR</sequence>
<dbReference type="InterPro" id="IPR004276">
    <property type="entry name" value="GlycoTrans_28_N"/>
</dbReference>
<dbReference type="HAMAP" id="MF_00033">
    <property type="entry name" value="MurG"/>
    <property type="match status" value="1"/>
</dbReference>
<evidence type="ECO:0000256" key="8">
    <source>
        <dbReference type="ARBA" id="ARBA00023306"/>
    </source>
</evidence>
<keyword evidence="14" id="KW-1185">Reference proteome</keyword>
<keyword evidence="9 10" id="KW-0961">Cell wall biogenesis/degradation</keyword>
<dbReference type="EC" id="2.4.1.227" evidence="10"/>
<comment type="caution">
    <text evidence="10">Lacks conserved residue(s) required for the propagation of feature annotation.</text>
</comment>
<evidence type="ECO:0000256" key="3">
    <source>
        <dbReference type="ARBA" id="ARBA00022676"/>
    </source>
</evidence>
<feature type="binding site" evidence="10">
    <location>
        <position position="196"/>
    </location>
    <ligand>
        <name>UDP-N-acetyl-alpha-D-glucosamine</name>
        <dbReference type="ChEBI" id="CHEBI:57705"/>
    </ligand>
</feature>
<dbReference type="Gene3D" id="3.40.50.2000">
    <property type="entry name" value="Glycogen Phosphorylase B"/>
    <property type="match status" value="2"/>
</dbReference>
<evidence type="ECO:0000259" key="12">
    <source>
        <dbReference type="Pfam" id="PF04101"/>
    </source>
</evidence>
<dbReference type="STRING" id="1314751.GCA_001591425_03871"/>
<dbReference type="GO" id="GO:0005886">
    <property type="term" value="C:plasma membrane"/>
    <property type="evidence" value="ECO:0007669"/>
    <property type="project" value="UniProtKB-SubCell"/>
</dbReference>
<dbReference type="RefSeq" id="WP_066419813.1">
    <property type="nucleotide sequence ID" value="NZ_CP018866.1"/>
</dbReference>
<keyword evidence="6 10" id="KW-0573">Peptidoglycan synthesis</keyword>
<keyword evidence="7 10" id="KW-0472">Membrane</keyword>
<dbReference type="GO" id="GO:0051991">
    <property type="term" value="F:UDP-N-acetyl-D-glucosamine:N-acetylmuramoyl-L-alanyl-D-glutamyl-meso-2,6-diaminopimelyl-D-alanyl-D-alanine-diphosphoundecaprenol 4-beta-N-acetylglucosaminlytransferase activity"/>
    <property type="evidence" value="ECO:0007669"/>
    <property type="project" value="RHEA"/>
</dbReference>
<comment type="function">
    <text evidence="10">Cell wall formation. Catalyzes the transfer of a GlcNAc subunit on undecaprenyl-pyrophosphoryl-MurNAc-pentapeptide (lipid intermediate I) to form undecaprenyl-pyrophosphoryl-MurNAc-(pentapeptide)GlcNAc (lipid intermediate II).</text>
</comment>
<dbReference type="Proteomes" id="UP000215224">
    <property type="component" value="Chromosome"/>
</dbReference>
<keyword evidence="8 10" id="KW-0131">Cell cycle</keyword>
<dbReference type="NCBIfam" id="NF009102">
    <property type="entry name" value="PRK12446.1"/>
    <property type="match status" value="1"/>
</dbReference>
<dbReference type="InterPro" id="IPR006009">
    <property type="entry name" value="GlcNAc_MurG"/>
</dbReference>
<dbReference type="PANTHER" id="PTHR21015:SF27">
    <property type="entry name" value="UDP-N-ACETYLGLUCOSAMINE--N-ACETYLMURAMYL-(PENTAPEPTIDE) PYROPHOSPHORYL-UNDECAPRENOL N-ACETYLGLUCOSAMINE TRANSFERASE"/>
    <property type="match status" value="1"/>
</dbReference>
<feature type="binding site" evidence="10">
    <location>
        <begin position="13"/>
        <end position="15"/>
    </location>
    <ligand>
        <name>UDP-N-acetyl-alpha-D-glucosamine</name>
        <dbReference type="ChEBI" id="CHEBI:57705"/>
    </ligand>
</feature>
<feature type="binding site" evidence="10">
    <location>
        <position position="291"/>
    </location>
    <ligand>
        <name>UDP-N-acetyl-alpha-D-glucosamine</name>
        <dbReference type="ChEBI" id="CHEBI:57705"/>
    </ligand>
</feature>
<keyword evidence="5 10" id="KW-0133">Cell shape</keyword>
<dbReference type="GO" id="GO:0050511">
    <property type="term" value="F:undecaprenyldiphospho-muramoylpentapeptide beta-N-acetylglucosaminyltransferase activity"/>
    <property type="evidence" value="ECO:0007669"/>
    <property type="project" value="UniProtKB-UniRule"/>
</dbReference>
<feature type="binding site" evidence="10">
    <location>
        <position position="166"/>
    </location>
    <ligand>
        <name>UDP-N-acetyl-alpha-D-glucosamine</name>
        <dbReference type="ChEBI" id="CHEBI:57705"/>
    </ligand>
</feature>
<dbReference type="GO" id="GO:0009252">
    <property type="term" value="P:peptidoglycan biosynthetic process"/>
    <property type="evidence" value="ECO:0007669"/>
    <property type="project" value="UniProtKB-UniRule"/>
</dbReference>
<dbReference type="PANTHER" id="PTHR21015">
    <property type="entry name" value="UDP-N-ACETYLGLUCOSAMINE--N-ACETYLMURAMYL-(PENTAPEPTIDE) PYROPHOSPHORYL-UNDECAPRENOL N-ACETYLGLUCOSAMINE TRANSFERASE 1"/>
    <property type="match status" value="1"/>
</dbReference>
<dbReference type="NCBIfam" id="TIGR01133">
    <property type="entry name" value="murG"/>
    <property type="match status" value="1"/>
</dbReference>
<dbReference type="SUPFAM" id="SSF53756">
    <property type="entry name" value="UDP-Glycosyltransferase/glycogen phosphorylase"/>
    <property type="match status" value="1"/>
</dbReference>
<protein>
    <recommendedName>
        <fullName evidence="10">UDP-N-acetylglucosamine--N-acetylmuramyl-(pentapeptide) pyrophosphoryl-undecaprenol N-acetylglucosamine transferase</fullName>
        <ecNumber evidence="10">2.4.1.227</ecNumber>
    </recommendedName>
    <alternativeName>
        <fullName evidence="10">Undecaprenyl-PP-MurNAc-pentapeptide-UDPGlcNAc GlcNAc transferase</fullName>
    </alternativeName>
</protein>
<dbReference type="GO" id="GO:0005975">
    <property type="term" value="P:carbohydrate metabolic process"/>
    <property type="evidence" value="ECO:0007669"/>
    <property type="project" value="InterPro"/>
</dbReference>
<evidence type="ECO:0000256" key="10">
    <source>
        <dbReference type="HAMAP-Rule" id="MF_00033"/>
    </source>
</evidence>
<comment type="similarity">
    <text evidence="10">Belongs to the glycosyltransferase 28 family. MurG subfamily.</text>
</comment>
<dbReference type="GO" id="GO:0071555">
    <property type="term" value="P:cell wall organization"/>
    <property type="evidence" value="ECO:0007669"/>
    <property type="project" value="UniProtKB-KW"/>
</dbReference>
<evidence type="ECO:0000313" key="14">
    <source>
        <dbReference type="Proteomes" id="UP000215224"/>
    </source>
</evidence>